<dbReference type="AlphaFoldDB" id="A0AAV9J7K5"/>
<evidence type="ECO:0000313" key="2">
    <source>
        <dbReference type="EMBL" id="KAK4540672.1"/>
    </source>
</evidence>
<keyword evidence="3" id="KW-1185">Reference proteome</keyword>
<feature type="compositionally biased region" description="Basic and acidic residues" evidence="1">
    <location>
        <begin position="350"/>
        <end position="399"/>
    </location>
</feature>
<feature type="region of interest" description="Disordered" evidence="1">
    <location>
        <begin position="438"/>
        <end position="568"/>
    </location>
</feature>
<reference evidence="2 3" key="1">
    <citation type="submission" date="2021-11" db="EMBL/GenBank/DDBJ databases">
        <title>Black yeast isolated from Biological Soil Crust.</title>
        <authorList>
            <person name="Kurbessoian T."/>
        </authorList>
    </citation>
    <scope>NUCLEOTIDE SEQUENCE [LARGE SCALE GENOMIC DNA]</scope>
    <source>
        <strain evidence="2 3">CCFEE 5522</strain>
    </source>
</reference>
<feature type="region of interest" description="Disordered" evidence="1">
    <location>
        <begin position="588"/>
        <end position="731"/>
    </location>
</feature>
<dbReference type="Proteomes" id="UP001324427">
    <property type="component" value="Unassembled WGS sequence"/>
</dbReference>
<evidence type="ECO:0000313" key="3">
    <source>
        <dbReference type="Proteomes" id="UP001324427"/>
    </source>
</evidence>
<feature type="compositionally biased region" description="Basic and acidic residues" evidence="1">
    <location>
        <begin position="438"/>
        <end position="494"/>
    </location>
</feature>
<feature type="compositionally biased region" description="Low complexity" evidence="1">
    <location>
        <begin position="326"/>
        <end position="335"/>
    </location>
</feature>
<protein>
    <submittedName>
        <fullName evidence="2">Uncharacterized protein</fullName>
    </submittedName>
</protein>
<evidence type="ECO:0000256" key="1">
    <source>
        <dbReference type="SAM" id="MobiDB-lite"/>
    </source>
</evidence>
<feature type="compositionally biased region" description="Basic and acidic residues" evidence="1">
    <location>
        <begin position="265"/>
        <end position="283"/>
    </location>
</feature>
<name>A0AAV9J7K5_9PEZI</name>
<feature type="compositionally biased region" description="Low complexity" evidence="1">
    <location>
        <begin position="659"/>
        <end position="679"/>
    </location>
</feature>
<comment type="caution">
    <text evidence="2">The sequence shown here is derived from an EMBL/GenBank/DDBJ whole genome shotgun (WGS) entry which is preliminary data.</text>
</comment>
<feature type="region of interest" description="Disordered" evidence="1">
    <location>
        <begin position="265"/>
        <end position="399"/>
    </location>
</feature>
<gene>
    <name evidence="2" type="ORF">LTR36_009003</name>
</gene>
<feature type="compositionally biased region" description="Low complexity" evidence="1">
    <location>
        <begin position="523"/>
        <end position="534"/>
    </location>
</feature>
<proteinExistence type="predicted"/>
<feature type="compositionally biased region" description="Basic and acidic residues" evidence="1">
    <location>
        <begin position="290"/>
        <end position="320"/>
    </location>
</feature>
<accession>A0AAV9J7K5</accession>
<organism evidence="2 3">
    <name type="scientific">Oleoguttula mirabilis</name>
    <dbReference type="NCBI Taxonomy" id="1507867"/>
    <lineage>
        <taxon>Eukaryota</taxon>
        <taxon>Fungi</taxon>
        <taxon>Dikarya</taxon>
        <taxon>Ascomycota</taxon>
        <taxon>Pezizomycotina</taxon>
        <taxon>Dothideomycetes</taxon>
        <taxon>Dothideomycetidae</taxon>
        <taxon>Mycosphaerellales</taxon>
        <taxon>Teratosphaeriaceae</taxon>
        <taxon>Oleoguttula</taxon>
    </lineage>
</organism>
<feature type="region of interest" description="Disordered" evidence="1">
    <location>
        <begin position="1"/>
        <end position="20"/>
    </location>
</feature>
<sequence length="770" mass="84786">MRTQDQSNKNQLWTLEPEEGENNENTFAIRNVGSGKYLRNNGKSIVVGERCWWSLIQGPGNSCREWGKAKDNNKLQTWGEDTNTWYAFFFSIEDGEGKPAAWGPGAAKIDREMGSEMEKRKNELEAWEQKLRLREEDVKSVEQQRADLADRERETGVEEAEQKAGKERLAESQRKIEARQTEQKGVEQQLARRTEELTEKERKLAVKETELAEQEKKLADKEKELAEKDNEGCPRCKKNREVALRQIELLKQQASTIEDLERQLTAREAESREEKERLSKQAEEISATKAELDKQAESHAATKAELDKQDKRLTAKEAELAAKQQSGAATDGDASAGDKRHNTSTSDDSDALKREVDALQREAKLQKKLADTHEKARQYAEKEAARAENDFQQTQKEHEKLKIRLDDVEKRLKDAKKAACPDPSRHDSRIEQKLANTHKEAREYAEKEAARAENDLQQTRKEHEQLKVRLDDVEKKLREAKKAACPDPPKHDSRILNGDPPEPTAKELERLKTENERLKRLVGRLVRQQQQKGKAVQEPILTGQASDANGIVGSLAGPSPPKAKPVSAADYEYQAALKQEKEMNNRLKLALGYTKNGNGQGSRPAAVGNAPGTEGPSKQANGDGNGGRTRPSGDGARQSADGKPSGTGNAGLGSTSSVPPATNLPGLGPPAGGLSKPSGTGKNENGSPSMLPPRPTARPGSLASSSQTHPEAIKQCPSPGNAIPPSGGRRPLKLRPLCPACLYHKGSDASRASPQGQVLLCNLAAHPSLR</sequence>
<feature type="compositionally biased region" description="Basic and acidic residues" evidence="1">
    <location>
        <begin position="504"/>
        <end position="519"/>
    </location>
</feature>
<feature type="region of interest" description="Disordered" evidence="1">
    <location>
        <begin position="145"/>
        <end position="234"/>
    </location>
</feature>
<feature type="compositionally biased region" description="Polar residues" evidence="1">
    <location>
        <begin position="1"/>
        <end position="13"/>
    </location>
</feature>
<dbReference type="EMBL" id="JAVFHQ010000063">
    <property type="protein sequence ID" value="KAK4540672.1"/>
    <property type="molecule type" value="Genomic_DNA"/>
</dbReference>